<evidence type="ECO:0000313" key="3">
    <source>
        <dbReference type="EMBL" id="CAP02152.1"/>
    </source>
</evidence>
<dbReference type="AlphaFoldDB" id="B0VV39"/>
<dbReference type="PANTHER" id="PTHR36919">
    <property type="entry name" value="BLR1215 PROTEIN"/>
    <property type="match status" value="1"/>
</dbReference>
<dbReference type="Gene3D" id="2.40.128.520">
    <property type="match status" value="1"/>
</dbReference>
<protein>
    <recommendedName>
        <fullName evidence="2">DUF2147 domain-containing protein</fullName>
    </recommendedName>
</protein>
<accession>B0VV39</accession>
<dbReference type="BioCyc" id="ABAU509170:GCL9-2358-MONOMER"/>
<feature type="chain" id="PRO_5002758580" description="DUF2147 domain-containing protein" evidence="1">
    <location>
        <begin position="23"/>
        <end position="149"/>
    </location>
</feature>
<evidence type="ECO:0000256" key="1">
    <source>
        <dbReference type="SAM" id="SignalP"/>
    </source>
</evidence>
<feature type="domain" description="DUF2147" evidence="2">
    <location>
        <begin position="27"/>
        <end position="147"/>
    </location>
</feature>
<dbReference type="InterPro" id="IPR019223">
    <property type="entry name" value="DUF2147"/>
</dbReference>
<evidence type="ECO:0000313" key="4">
    <source>
        <dbReference type="Proteomes" id="UP000001741"/>
    </source>
</evidence>
<organism evidence="3 4">
    <name type="scientific">Acinetobacter baumannii (strain SDF)</name>
    <dbReference type="NCBI Taxonomy" id="509170"/>
    <lineage>
        <taxon>Bacteria</taxon>
        <taxon>Pseudomonadati</taxon>
        <taxon>Pseudomonadota</taxon>
        <taxon>Gammaproteobacteria</taxon>
        <taxon>Moraxellales</taxon>
        <taxon>Moraxellaceae</taxon>
        <taxon>Acinetobacter</taxon>
        <taxon>Acinetobacter calcoaceticus/baumannii complex</taxon>
    </lineage>
</organism>
<dbReference type="Pfam" id="PF09917">
    <property type="entry name" value="DUF2147"/>
    <property type="match status" value="1"/>
</dbReference>
<sequence>MIMGKFFVGALLLVGINTATFAADITGLWQTIDDKTGTPKAHVEIRKEANGTYAGKIVKITPRPGYTPKEICDNCPAPYTNKPILGLDIATGLKQTDNSTYTGGKILDPNTGKVYGLKAKLSANGKRLHMRGYLGVSALGRNQIWIRLE</sequence>
<feature type="signal peptide" evidence="1">
    <location>
        <begin position="1"/>
        <end position="22"/>
    </location>
</feature>
<dbReference type="Proteomes" id="UP000001741">
    <property type="component" value="Chromosome"/>
</dbReference>
<proteinExistence type="predicted"/>
<evidence type="ECO:0000259" key="2">
    <source>
        <dbReference type="Pfam" id="PF09917"/>
    </source>
</evidence>
<keyword evidence="1" id="KW-0732">Signal</keyword>
<dbReference type="PANTHER" id="PTHR36919:SF3">
    <property type="entry name" value="BLL5882 PROTEIN"/>
    <property type="match status" value="1"/>
</dbReference>
<dbReference type="HOGENOM" id="CLU_108869_0_1_6"/>
<dbReference type="KEGG" id="abm:ABSDF2859"/>
<name>B0VV39_ACIBS</name>
<dbReference type="EMBL" id="CU468230">
    <property type="protein sequence ID" value="CAP02152.1"/>
    <property type="molecule type" value="Genomic_DNA"/>
</dbReference>
<gene>
    <name evidence="3" type="ordered locus">ABSDF2859</name>
</gene>
<reference evidence="3 4" key="1">
    <citation type="journal article" date="2008" name="PLoS ONE">
        <title>Comparative analysis of Acinetobacters: three genomes for three lifestyles.</title>
        <authorList>
            <person name="Vallenet D."/>
            <person name="Nordmann P."/>
            <person name="Barbe V."/>
            <person name="Poirel L."/>
            <person name="Mangenot S."/>
            <person name="Bataille E."/>
            <person name="Dossat C."/>
            <person name="Gas S."/>
            <person name="Kreimeyer A."/>
            <person name="Lenoble P."/>
            <person name="Oztas S."/>
            <person name="Poulain J."/>
            <person name="Segurens B."/>
            <person name="Robert C."/>
            <person name="Abergel C."/>
            <person name="Claverie J.M."/>
            <person name="Raoult D."/>
            <person name="Medigue C."/>
            <person name="Weissenbach J."/>
            <person name="Cruveiller S."/>
        </authorList>
    </citation>
    <scope>NUCLEOTIDE SEQUENCE [LARGE SCALE GENOMIC DNA]</scope>
    <source>
        <strain evidence="3 4">SDF</strain>
    </source>
</reference>